<comment type="cofactor">
    <cofactor evidence="10">
        <name>Zn(2+)</name>
        <dbReference type="ChEBI" id="CHEBI:29105"/>
    </cofactor>
    <text evidence="10">Divalent metal cations. Probably Zn(2+).</text>
</comment>
<keyword evidence="7 10" id="KW-0812">Transmembrane</keyword>
<keyword evidence="12" id="KW-1185">Reference proteome</keyword>
<keyword evidence="5 11" id="KW-0808">Transferase</keyword>
<evidence type="ECO:0000313" key="12">
    <source>
        <dbReference type="Proteomes" id="UP000250235"/>
    </source>
</evidence>
<evidence type="ECO:0000313" key="11">
    <source>
        <dbReference type="EMBL" id="KZV23493.1"/>
    </source>
</evidence>
<feature type="transmembrane region" description="Helical" evidence="10">
    <location>
        <begin position="38"/>
        <end position="59"/>
    </location>
</feature>
<dbReference type="Proteomes" id="UP000250235">
    <property type="component" value="Unassembled WGS sequence"/>
</dbReference>
<feature type="transmembrane region" description="Helical" evidence="10">
    <location>
        <begin position="160"/>
        <end position="188"/>
    </location>
</feature>
<accession>A0A2Z7AP01</accession>
<evidence type="ECO:0000256" key="2">
    <source>
        <dbReference type="ARBA" id="ARBA00009140"/>
    </source>
</evidence>
<keyword evidence="4 10" id="KW-0489">Methyltransferase</keyword>
<protein>
    <recommendedName>
        <fullName evidence="3 10">Protein-S-isoprenylcysteine O-methyltransferase</fullName>
        <ecNumber evidence="3 10">2.1.1.100</ecNumber>
    </recommendedName>
</protein>
<sequence>MLLASHIYDDIELWIPSLLSCFSEIISDTIFFTACRQLLQMFFAILFFHCSEYILAISIHGKNSVTLKSLLISKNYILAMICSLIEYLVEIYFCPGLKEHWLLSNIGLAMVVLGEVIRKLAIITAGRSFTHLIKIHHEEHHVLVTHGVYRYIRHPSYSGFLIWSVGTQIMVCNPLSTLAFAFVVWRFFQQRIPYEEFFLRQFFGLEYEEYTKQTVSGIPFID</sequence>
<comment type="catalytic activity">
    <reaction evidence="10">
        <text>[protein]-C-terminal S-[(2E,6E)-farnesyl]-L-cysteine + S-adenosyl-L-methionine = [protein]-C-terminal S-[(2E,6E)-farnesyl]-L-cysteine methyl ester + S-adenosyl-L-homocysteine</text>
        <dbReference type="Rhea" id="RHEA:21672"/>
        <dbReference type="Rhea" id="RHEA-COMP:12125"/>
        <dbReference type="Rhea" id="RHEA-COMP:12126"/>
        <dbReference type="ChEBI" id="CHEBI:57856"/>
        <dbReference type="ChEBI" id="CHEBI:59789"/>
        <dbReference type="ChEBI" id="CHEBI:90510"/>
        <dbReference type="ChEBI" id="CHEBI:90511"/>
        <dbReference type="EC" id="2.1.1.100"/>
    </reaction>
</comment>
<dbReference type="PANTHER" id="PTHR12714">
    <property type="entry name" value="PROTEIN-S ISOPRENYLCYSTEINE O-METHYLTRANSFERASE"/>
    <property type="match status" value="1"/>
</dbReference>
<evidence type="ECO:0000256" key="5">
    <source>
        <dbReference type="ARBA" id="ARBA00022679"/>
    </source>
</evidence>
<gene>
    <name evidence="11" type="ORF">F511_39330</name>
</gene>
<evidence type="ECO:0000256" key="9">
    <source>
        <dbReference type="ARBA" id="ARBA00023136"/>
    </source>
</evidence>
<dbReference type="GO" id="GO:0004671">
    <property type="term" value="F:protein C-terminal S-isoprenylcysteine carboxyl O-methyltransferase activity"/>
    <property type="evidence" value="ECO:0007669"/>
    <property type="project" value="UniProtKB-EC"/>
</dbReference>
<organism evidence="11 12">
    <name type="scientific">Dorcoceras hygrometricum</name>
    <dbReference type="NCBI Taxonomy" id="472368"/>
    <lineage>
        <taxon>Eukaryota</taxon>
        <taxon>Viridiplantae</taxon>
        <taxon>Streptophyta</taxon>
        <taxon>Embryophyta</taxon>
        <taxon>Tracheophyta</taxon>
        <taxon>Spermatophyta</taxon>
        <taxon>Magnoliopsida</taxon>
        <taxon>eudicotyledons</taxon>
        <taxon>Gunneridae</taxon>
        <taxon>Pentapetalae</taxon>
        <taxon>asterids</taxon>
        <taxon>lamiids</taxon>
        <taxon>Lamiales</taxon>
        <taxon>Gesneriaceae</taxon>
        <taxon>Didymocarpoideae</taxon>
        <taxon>Trichosporeae</taxon>
        <taxon>Loxocarpinae</taxon>
        <taxon>Dorcoceras</taxon>
    </lineage>
</organism>
<evidence type="ECO:0000256" key="4">
    <source>
        <dbReference type="ARBA" id="ARBA00022603"/>
    </source>
</evidence>
<keyword evidence="10" id="KW-0256">Endoplasmic reticulum</keyword>
<dbReference type="EMBL" id="KV013492">
    <property type="protein sequence ID" value="KZV23493.1"/>
    <property type="molecule type" value="Genomic_DNA"/>
</dbReference>
<dbReference type="AlphaFoldDB" id="A0A2Z7AP01"/>
<dbReference type="EC" id="2.1.1.100" evidence="3 10"/>
<dbReference type="Pfam" id="PF04140">
    <property type="entry name" value="ICMT"/>
    <property type="match status" value="1"/>
</dbReference>
<comment type="caution">
    <text evidence="10">Lacks conserved residue(s) required for the propagation of feature annotation.</text>
</comment>
<evidence type="ECO:0000256" key="1">
    <source>
        <dbReference type="ARBA" id="ARBA00004141"/>
    </source>
</evidence>
<dbReference type="OrthoDB" id="422086at2759"/>
<keyword evidence="8 10" id="KW-1133">Transmembrane helix</keyword>
<evidence type="ECO:0000256" key="6">
    <source>
        <dbReference type="ARBA" id="ARBA00022691"/>
    </source>
</evidence>
<dbReference type="Gene3D" id="1.20.120.1630">
    <property type="match status" value="1"/>
</dbReference>
<dbReference type="GO" id="GO:0032259">
    <property type="term" value="P:methylation"/>
    <property type="evidence" value="ECO:0007669"/>
    <property type="project" value="UniProtKB-KW"/>
</dbReference>
<name>A0A2Z7AP01_9LAMI</name>
<feature type="transmembrane region" description="Helical" evidence="10">
    <location>
        <begin position="71"/>
        <end position="89"/>
    </location>
</feature>
<evidence type="ECO:0000256" key="7">
    <source>
        <dbReference type="ARBA" id="ARBA00022692"/>
    </source>
</evidence>
<dbReference type="GO" id="GO:0005789">
    <property type="term" value="C:endoplasmic reticulum membrane"/>
    <property type="evidence" value="ECO:0007669"/>
    <property type="project" value="UniProtKB-SubCell"/>
</dbReference>
<evidence type="ECO:0000256" key="3">
    <source>
        <dbReference type="ARBA" id="ARBA00012151"/>
    </source>
</evidence>
<dbReference type="InterPro" id="IPR025770">
    <property type="entry name" value="PPMT_MeTrfase"/>
</dbReference>
<dbReference type="PROSITE" id="PS51564">
    <property type="entry name" value="SAM_ICMT"/>
    <property type="match status" value="1"/>
</dbReference>
<keyword evidence="6 10" id="KW-0949">S-adenosyl-L-methionine</keyword>
<comment type="subcellular location">
    <subcellularLocation>
        <location evidence="10">Endoplasmic reticulum membrane</location>
        <topology evidence="10">Multi-pass membrane protein</topology>
    </subcellularLocation>
    <subcellularLocation>
        <location evidence="1">Membrane</location>
        <topology evidence="1">Multi-pass membrane protein</topology>
    </subcellularLocation>
</comment>
<comment type="similarity">
    <text evidence="2 10">Belongs to the class VI-like SAM-binding methyltransferase superfamily. Isoprenylcysteine carboxyl methyltransferase family.</text>
</comment>
<proteinExistence type="inferred from homology"/>
<evidence type="ECO:0000256" key="10">
    <source>
        <dbReference type="RuleBase" id="RU362022"/>
    </source>
</evidence>
<evidence type="ECO:0000256" key="8">
    <source>
        <dbReference type="ARBA" id="ARBA00022989"/>
    </source>
</evidence>
<reference evidence="11 12" key="1">
    <citation type="journal article" date="2015" name="Proc. Natl. Acad. Sci. U.S.A.">
        <title>The resurrection genome of Boea hygrometrica: A blueprint for survival of dehydration.</title>
        <authorList>
            <person name="Xiao L."/>
            <person name="Yang G."/>
            <person name="Zhang L."/>
            <person name="Yang X."/>
            <person name="Zhao S."/>
            <person name="Ji Z."/>
            <person name="Zhou Q."/>
            <person name="Hu M."/>
            <person name="Wang Y."/>
            <person name="Chen M."/>
            <person name="Xu Y."/>
            <person name="Jin H."/>
            <person name="Xiao X."/>
            <person name="Hu G."/>
            <person name="Bao F."/>
            <person name="Hu Y."/>
            <person name="Wan P."/>
            <person name="Li L."/>
            <person name="Deng X."/>
            <person name="Kuang T."/>
            <person name="Xiang C."/>
            <person name="Zhu J.K."/>
            <person name="Oliver M.J."/>
            <person name="He Y."/>
        </authorList>
    </citation>
    <scope>NUCLEOTIDE SEQUENCE [LARGE SCALE GENOMIC DNA]</scope>
    <source>
        <strain evidence="12">cv. XS01</strain>
    </source>
</reference>
<dbReference type="InterPro" id="IPR007269">
    <property type="entry name" value="ICMT_MeTrfase"/>
</dbReference>
<keyword evidence="9 10" id="KW-0472">Membrane</keyword>
<dbReference type="PANTHER" id="PTHR12714:SF9">
    <property type="entry name" value="PROTEIN-S-ISOPRENYLCYSTEINE O-METHYLTRANSFERASE"/>
    <property type="match status" value="1"/>
</dbReference>